<evidence type="ECO:0000256" key="1">
    <source>
        <dbReference type="SAM" id="MobiDB-lite"/>
    </source>
</evidence>
<reference evidence="2 3" key="1">
    <citation type="submission" date="2019-05" db="EMBL/GenBank/DDBJ databases">
        <title>Another draft genome of Portunus trituberculatus and its Hox gene families provides insights of decapod evolution.</title>
        <authorList>
            <person name="Jeong J.-H."/>
            <person name="Song I."/>
            <person name="Kim S."/>
            <person name="Choi T."/>
            <person name="Kim D."/>
            <person name="Ryu S."/>
            <person name="Kim W."/>
        </authorList>
    </citation>
    <scope>NUCLEOTIDE SEQUENCE [LARGE SCALE GENOMIC DNA]</scope>
    <source>
        <tissue evidence="2">Muscle</tissue>
    </source>
</reference>
<name>A0A5B7F3A0_PORTR</name>
<dbReference type="Proteomes" id="UP000324222">
    <property type="component" value="Unassembled WGS sequence"/>
</dbReference>
<feature type="region of interest" description="Disordered" evidence="1">
    <location>
        <begin position="1"/>
        <end position="48"/>
    </location>
</feature>
<sequence>MGRAQGGMMGAEAGRGEERGRGVRRGQSPLPRYWQRLPDTDTAAPRSLPTFAAPGIRCLVTRHLRESVALTRLPMMHYDLYHVHTTNTAATTQVMLRWSKSGGEVQDPNKSWLPPLTQSHTSFAFRRRCPQRHLPRPLMPVITERAVLKALSGFERICHKQSKAQRCGSDPAECCL</sequence>
<gene>
    <name evidence="2" type="ORF">E2C01_035479</name>
</gene>
<proteinExistence type="predicted"/>
<protein>
    <submittedName>
        <fullName evidence="2">Uncharacterized protein</fullName>
    </submittedName>
</protein>
<evidence type="ECO:0000313" key="3">
    <source>
        <dbReference type="Proteomes" id="UP000324222"/>
    </source>
</evidence>
<keyword evidence="3" id="KW-1185">Reference proteome</keyword>
<dbReference type="EMBL" id="VSRR010005217">
    <property type="protein sequence ID" value="MPC41870.1"/>
    <property type="molecule type" value="Genomic_DNA"/>
</dbReference>
<evidence type="ECO:0000313" key="2">
    <source>
        <dbReference type="EMBL" id="MPC41870.1"/>
    </source>
</evidence>
<comment type="caution">
    <text evidence="2">The sequence shown here is derived from an EMBL/GenBank/DDBJ whole genome shotgun (WGS) entry which is preliminary data.</text>
</comment>
<organism evidence="2 3">
    <name type="scientific">Portunus trituberculatus</name>
    <name type="common">Swimming crab</name>
    <name type="synonym">Neptunus trituberculatus</name>
    <dbReference type="NCBI Taxonomy" id="210409"/>
    <lineage>
        <taxon>Eukaryota</taxon>
        <taxon>Metazoa</taxon>
        <taxon>Ecdysozoa</taxon>
        <taxon>Arthropoda</taxon>
        <taxon>Crustacea</taxon>
        <taxon>Multicrustacea</taxon>
        <taxon>Malacostraca</taxon>
        <taxon>Eumalacostraca</taxon>
        <taxon>Eucarida</taxon>
        <taxon>Decapoda</taxon>
        <taxon>Pleocyemata</taxon>
        <taxon>Brachyura</taxon>
        <taxon>Eubrachyura</taxon>
        <taxon>Portunoidea</taxon>
        <taxon>Portunidae</taxon>
        <taxon>Portuninae</taxon>
        <taxon>Portunus</taxon>
    </lineage>
</organism>
<dbReference type="AlphaFoldDB" id="A0A5B7F3A0"/>
<accession>A0A5B7F3A0</accession>